<evidence type="ECO:0000259" key="14">
    <source>
        <dbReference type="PROSITE" id="PS51372"/>
    </source>
</evidence>
<evidence type="ECO:0000313" key="15">
    <source>
        <dbReference type="EMBL" id="QCP33707.1"/>
    </source>
</evidence>
<dbReference type="Pfam" id="PF05043">
    <property type="entry name" value="Mga"/>
    <property type="match status" value="1"/>
</dbReference>
<feature type="domain" description="PRD" evidence="14">
    <location>
        <begin position="184"/>
        <end position="284"/>
    </location>
</feature>
<reference evidence="15 16" key="1">
    <citation type="submission" date="2019-05" db="EMBL/GenBank/DDBJ databases">
        <title>Complete genome sequencing of Anaerostipes rhamnosivorans.</title>
        <authorList>
            <person name="Bui T.P.N."/>
            <person name="de Vos W.M."/>
        </authorList>
    </citation>
    <scope>NUCLEOTIDE SEQUENCE [LARGE SCALE GENOMIC DNA]</scope>
    <source>
        <strain evidence="15 16">1y2</strain>
    </source>
</reference>
<evidence type="ECO:0000256" key="6">
    <source>
        <dbReference type="ARBA" id="ARBA00022683"/>
    </source>
</evidence>
<dbReference type="Gene3D" id="3.40.50.2300">
    <property type="match status" value="1"/>
</dbReference>
<feature type="domain" description="PTS EIIB type-2" evidence="13">
    <location>
        <begin position="405"/>
        <end position="493"/>
    </location>
</feature>
<keyword evidence="5" id="KW-0808">Transferase</keyword>
<gene>
    <name evidence="15" type="ORF">AR1Y2_0253</name>
</gene>
<dbReference type="CDD" id="cd00211">
    <property type="entry name" value="PTS_IIA_fru"/>
    <property type="match status" value="1"/>
</dbReference>
<evidence type="ECO:0000256" key="7">
    <source>
        <dbReference type="ARBA" id="ARBA00022777"/>
    </source>
</evidence>
<dbReference type="InterPro" id="IPR002178">
    <property type="entry name" value="PTS_EIIA_type-2_dom"/>
</dbReference>
<sequence>MYLDERSELILSDILVENKIHTEELKEKYNISLRQLMYSVEKINTYLTEKRAETITKNRMGELYVSIKSRKLLDQWLKEINSQSYVPSELERSQLITFMVITIEEELSLQHFVSELKVSKNTILSDLKIVKENLKKYSCELKYTRLKGYFIKGNEFEIRKILIELVNLILNIPYGKYMVERITKVTNGELQKVTDWLEAIERDLKISYTDDKMETTPYTVALIYRRIEFGHYIQEDDMIFQELSDTKEYAFAERLLSSIGKVPRQERFFITLQLLSTNLVGESVLSENQMQKMNQAVKEVILKFENRACIMFQDRDRLVQMLVQHMKPAYYRIKYNLTLTTNLLDLVKIEMIEEELQEIYLLLKQCMEPIERLVECKIPEIEMQFITMFVASWFRKEGQKLVEKPRALVVCPNGITVSKVMHSSLKVLFPEFDFLKSISVREFEEMDDSTYDLIFSPVRLNTTKKIFIVEPVITVSDKKTLRKKVLENVYGIKMVDYDVDEVYKIMKKHVKSGISFNQEKNIKRELKNYFSIKIDDNVEQKNDCEDINLTDLIHQNYIQIKKQVSSWKEAMEIVAQPLLDYGHVTPEYVDRVIRQYNDLSIHIIFGGKIAVPHGMPDFGVNELGMSMLVINDPVKFGGLDVHVFMMLAPEDEKRHLKAMLQMTSLAADENGIRRLVEANDKKEIIEVLKQYQ</sequence>
<dbReference type="Gene3D" id="1.10.1790.10">
    <property type="entry name" value="PRD domain"/>
    <property type="match status" value="1"/>
</dbReference>
<dbReference type="GO" id="GO:0006355">
    <property type="term" value="P:regulation of DNA-templated transcription"/>
    <property type="evidence" value="ECO:0007669"/>
    <property type="project" value="InterPro"/>
</dbReference>
<dbReference type="GO" id="GO:0016301">
    <property type="term" value="F:kinase activity"/>
    <property type="evidence" value="ECO:0007669"/>
    <property type="project" value="UniProtKB-KW"/>
</dbReference>
<dbReference type="PANTHER" id="PTHR36203">
    <property type="entry name" value="ASCORBATE-SPECIFIC PTS SYSTEM EIIA COMPONENT"/>
    <property type="match status" value="1"/>
</dbReference>
<dbReference type="Pfam" id="PF00874">
    <property type="entry name" value="PRD"/>
    <property type="match status" value="1"/>
</dbReference>
<dbReference type="CDD" id="cd05568">
    <property type="entry name" value="PTS_IIB_bgl_like"/>
    <property type="match status" value="1"/>
</dbReference>
<dbReference type="Pfam" id="PF00359">
    <property type="entry name" value="PTS_EIIA_2"/>
    <property type="match status" value="1"/>
</dbReference>
<dbReference type="PROSITE" id="PS51099">
    <property type="entry name" value="PTS_EIIB_TYPE_2"/>
    <property type="match status" value="1"/>
</dbReference>
<evidence type="ECO:0000256" key="5">
    <source>
        <dbReference type="ARBA" id="ARBA00022679"/>
    </source>
</evidence>
<dbReference type="GO" id="GO:0009401">
    <property type="term" value="P:phosphoenolpyruvate-dependent sugar phosphotransferase system"/>
    <property type="evidence" value="ECO:0007669"/>
    <property type="project" value="UniProtKB-KW"/>
</dbReference>
<keyword evidence="16" id="KW-1185">Reference proteome</keyword>
<dbReference type="KEGG" id="arf:AR1Y2_0253"/>
<dbReference type="InterPro" id="IPR036634">
    <property type="entry name" value="PRD_sf"/>
</dbReference>
<dbReference type="PROSITE" id="PS00372">
    <property type="entry name" value="PTS_EIIA_TYPE_2_HIS"/>
    <property type="match status" value="1"/>
</dbReference>
<dbReference type="PROSITE" id="PS51094">
    <property type="entry name" value="PTS_EIIA_TYPE_2"/>
    <property type="match status" value="1"/>
</dbReference>
<evidence type="ECO:0000256" key="8">
    <source>
        <dbReference type="ARBA" id="ARBA00023159"/>
    </source>
</evidence>
<feature type="domain" description="PTS EIIA type-2" evidence="12">
    <location>
        <begin position="551"/>
        <end position="691"/>
    </location>
</feature>
<keyword evidence="4" id="KW-0597">Phosphoprotein</keyword>
<dbReference type="RefSeq" id="WP_175403555.1">
    <property type="nucleotide sequence ID" value="NZ_CP040058.1"/>
</dbReference>
<evidence type="ECO:0000256" key="11">
    <source>
        <dbReference type="ARBA" id="ARBA00042072"/>
    </source>
</evidence>
<evidence type="ECO:0000256" key="9">
    <source>
        <dbReference type="ARBA" id="ARBA00037387"/>
    </source>
</evidence>
<evidence type="ECO:0000256" key="4">
    <source>
        <dbReference type="ARBA" id="ARBA00022553"/>
    </source>
</evidence>
<dbReference type="EMBL" id="CP040058">
    <property type="protein sequence ID" value="QCP33707.1"/>
    <property type="molecule type" value="Genomic_DNA"/>
</dbReference>
<dbReference type="GO" id="GO:0005737">
    <property type="term" value="C:cytoplasm"/>
    <property type="evidence" value="ECO:0007669"/>
    <property type="project" value="UniProtKB-SubCell"/>
</dbReference>
<proteinExistence type="predicted"/>
<dbReference type="InterPro" id="IPR016152">
    <property type="entry name" value="PTrfase/Anion_transptr"/>
</dbReference>
<keyword evidence="8" id="KW-0010">Activator</keyword>
<comment type="function">
    <text evidence="9">The phosphoenolpyruvate-dependent sugar phosphotransferase system (sugar PTS), a major carbohydrate active transport system, catalyzes the phosphorylation of incoming sugar substrates concomitantly with their translocation across the cell membrane. The enzyme II UlaABC PTS system is involved in ascorbate transport.</text>
</comment>
<evidence type="ECO:0000256" key="10">
    <source>
        <dbReference type="ARBA" id="ARBA00041175"/>
    </source>
</evidence>
<dbReference type="Gene3D" id="3.40.930.10">
    <property type="entry name" value="Mannitol-specific EII, Chain A"/>
    <property type="match status" value="1"/>
</dbReference>
<accession>A0A4P8IB75</accession>
<keyword evidence="3" id="KW-0963">Cytoplasm</keyword>
<dbReference type="InterPro" id="IPR013011">
    <property type="entry name" value="PTS_EIIB_2"/>
</dbReference>
<organism evidence="15 16">
    <name type="scientific">Anaerostipes rhamnosivorans</name>
    <dbReference type="NCBI Taxonomy" id="1229621"/>
    <lineage>
        <taxon>Bacteria</taxon>
        <taxon>Bacillati</taxon>
        <taxon>Bacillota</taxon>
        <taxon>Clostridia</taxon>
        <taxon>Lachnospirales</taxon>
        <taxon>Lachnospiraceae</taxon>
        <taxon>Anaerostipes</taxon>
    </lineage>
</organism>
<dbReference type="InterPro" id="IPR007737">
    <property type="entry name" value="Mga_HTH"/>
</dbReference>
<evidence type="ECO:0000259" key="12">
    <source>
        <dbReference type="PROSITE" id="PS51094"/>
    </source>
</evidence>
<evidence type="ECO:0000259" key="13">
    <source>
        <dbReference type="PROSITE" id="PS51099"/>
    </source>
</evidence>
<dbReference type="InterPro" id="IPR036388">
    <property type="entry name" value="WH-like_DNA-bd_sf"/>
</dbReference>
<dbReference type="InterPro" id="IPR051351">
    <property type="entry name" value="Ascorbate-PTS_EIIA_comp"/>
</dbReference>
<feature type="domain" description="PRD" evidence="14">
    <location>
        <begin position="288"/>
        <end position="400"/>
    </location>
</feature>
<keyword evidence="6" id="KW-0598">Phosphotransferase system</keyword>
<protein>
    <recommendedName>
        <fullName evidence="10">Ascorbate-specific PTS system EIIA component</fullName>
    </recommendedName>
    <alternativeName>
        <fullName evidence="11">Ascorbate-specific phosphotransferase enzyme IIA component</fullName>
    </alternativeName>
</protein>
<evidence type="ECO:0000256" key="2">
    <source>
        <dbReference type="ARBA" id="ARBA00022448"/>
    </source>
</evidence>
<dbReference type="AlphaFoldDB" id="A0A4P8IB75"/>
<dbReference type="SUPFAM" id="SSF55804">
    <property type="entry name" value="Phoshotransferase/anion transport protein"/>
    <property type="match status" value="1"/>
</dbReference>
<dbReference type="SUPFAM" id="SSF63520">
    <property type="entry name" value="PTS-regulatory domain, PRD"/>
    <property type="match status" value="1"/>
</dbReference>
<evidence type="ECO:0000313" key="16">
    <source>
        <dbReference type="Proteomes" id="UP000298653"/>
    </source>
</evidence>
<dbReference type="Proteomes" id="UP000298653">
    <property type="component" value="Chromosome"/>
</dbReference>
<dbReference type="GO" id="GO:0008982">
    <property type="term" value="F:protein-N(PI)-phosphohistidine-sugar phosphotransferase activity"/>
    <property type="evidence" value="ECO:0007669"/>
    <property type="project" value="InterPro"/>
</dbReference>
<evidence type="ECO:0000256" key="3">
    <source>
        <dbReference type="ARBA" id="ARBA00022490"/>
    </source>
</evidence>
<evidence type="ECO:0000256" key="1">
    <source>
        <dbReference type="ARBA" id="ARBA00004496"/>
    </source>
</evidence>
<dbReference type="InterPro" id="IPR011608">
    <property type="entry name" value="PRD"/>
</dbReference>
<dbReference type="PROSITE" id="PS51372">
    <property type="entry name" value="PRD_2"/>
    <property type="match status" value="2"/>
</dbReference>
<comment type="subcellular location">
    <subcellularLocation>
        <location evidence="1">Cytoplasm</location>
    </subcellularLocation>
</comment>
<dbReference type="PANTHER" id="PTHR36203:SF1">
    <property type="entry name" value="ASCORBATE-SPECIFIC PTS SYSTEM EIIA COMPONENT"/>
    <property type="match status" value="1"/>
</dbReference>
<name>A0A4P8IB75_9FIRM</name>
<dbReference type="Gene3D" id="1.10.10.10">
    <property type="entry name" value="Winged helix-like DNA-binding domain superfamily/Winged helix DNA-binding domain"/>
    <property type="match status" value="1"/>
</dbReference>
<keyword evidence="2" id="KW-0813">Transport</keyword>
<keyword evidence="7" id="KW-0418">Kinase</keyword>